<dbReference type="EMBL" id="ACLL01000051">
    <property type="protein sequence ID" value="EEW53048.1"/>
    <property type="molecule type" value="Genomic_DNA"/>
</dbReference>
<dbReference type="OrthoDB" id="2293700at2"/>
<evidence type="ECO:0000313" key="4">
    <source>
        <dbReference type="Proteomes" id="UP000051883"/>
    </source>
</evidence>
<sequence>MPLELNVKTKDKTATYTRDQVPMLENLLDALEVQRLEIEMFSKADHQPTAKENKARIDALAKFAAKFWGHGLTQKDVLSGVSSVEGLAQIEKAVATTLGMDLSASDEEDEPDKDPKK</sequence>
<reference evidence="1 3" key="1">
    <citation type="submission" date="2009-09" db="EMBL/GenBank/DDBJ databases">
        <authorList>
            <person name="Qin X."/>
            <person name="Bachman B."/>
            <person name="Battles P."/>
            <person name="Bell A."/>
            <person name="Bess C."/>
            <person name="Bickham C."/>
            <person name="Chaboub L."/>
            <person name="Chen D."/>
            <person name="Coyle M."/>
            <person name="Deiros D.R."/>
            <person name="Dinh H."/>
            <person name="Forbes L."/>
            <person name="Fowler G."/>
            <person name="Francisco L."/>
            <person name="Fu Q."/>
            <person name="Gubbala S."/>
            <person name="Hale W."/>
            <person name="Han Y."/>
            <person name="Hemphill L."/>
            <person name="Highlander S.K."/>
            <person name="Hirani K."/>
            <person name="Hogues M."/>
            <person name="Jackson L."/>
            <person name="Jakkamsetti A."/>
            <person name="Javaid M."/>
            <person name="Jiang H."/>
            <person name="Korchina V."/>
            <person name="Kovar C."/>
            <person name="Lara F."/>
            <person name="Lee S."/>
            <person name="Mata R."/>
            <person name="Mathew T."/>
            <person name="Moen C."/>
            <person name="Morales K."/>
            <person name="Munidasa M."/>
            <person name="Nazareth L."/>
            <person name="Ngo R."/>
            <person name="Nguyen L."/>
            <person name="Okwuonu G."/>
            <person name="Ongeri F."/>
            <person name="Patil S."/>
            <person name="Petrosino J."/>
            <person name="Pham C."/>
            <person name="Pham P."/>
            <person name="Pu L.-L."/>
            <person name="Puazo M."/>
            <person name="Raj R."/>
            <person name="Reid J."/>
            <person name="Rouhana J."/>
            <person name="Saada N."/>
            <person name="Shang Y."/>
            <person name="Simmons D."/>
            <person name="Thornton R."/>
            <person name="Warren J."/>
            <person name="Weissenberger G."/>
            <person name="Zhang J."/>
            <person name="Zhang L."/>
            <person name="Zhou C."/>
            <person name="Zhu D."/>
            <person name="Muzny D."/>
            <person name="Worley K."/>
            <person name="Gibbs R."/>
        </authorList>
    </citation>
    <scope>NUCLEOTIDE SEQUENCE [LARGE SCALE GENOMIC DNA]</scope>
    <source>
        <strain evidence="1 3">DSM 16041</strain>
    </source>
</reference>
<evidence type="ECO:0000313" key="3">
    <source>
        <dbReference type="Proteomes" id="UP000003675"/>
    </source>
</evidence>
<gene>
    <name evidence="2" type="ORF">FC31_GL001508</name>
    <name evidence="1" type="ORF">HMPREF0494_1771</name>
</gene>
<dbReference type="STRING" id="525309.HMPREF0494_1771"/>
<organism evidence="1 3">
    <name type="scientific">Limosilactobacillus antri DSM 16041</name>
    <dbReference type="NCBI Taxonomy" id="525309"/>
    <lineage>
        <taxon>Bacteria</taxon>
        <taxon>Bacillati</taxon>
        <taxon>Bacillota</taxon>
        <taxon>Bacilli</taxon>
        <taxon>Lactobacillales</taxon>
        <taxon>Lactobacillaceae</taxon>
        <taxon>Limosilactobacillus</taxon>
    </lineage>
</organism>
<comment type="caution">
    <text evidence="1">The sequence shown here is derived from an EMBL/GenBank/DDBJ whole genome shotgun (WGS) entry which is preliminary data.</text>
</comment>
<dbReference type="EMBL" id="AZDK01000004">
    <property type="protein sequence ID" value="KRK60439.1"/>
    <property type="molecule type" value="Genomic_DNA"/>
</dbReference>
<name>C8P8X7_9LACO</name>
<dbReference type="InterPro" id="IPR057006">
    <property type="entry name" value="Phage_TAC_19"/>
</dbReference>
<dbReference type="RefSeq" id="WP_007123317.1">
    <property type="nucleotide sequence ID" value="NZ_AZDK01000004.1"/>
</dbReference>
<protein>
    <submittedName>
        <fullName evidence="1">Uncharacterized protein</fullName>
    </submittedName>
</protein>
<dbReference type="Pfam" id="PF23857">
    <property type="entry name" value="Phage_TAC_19"/>
    <property type="match status" value="1"/>
</dbReference>
<dbReference type="NCBIfam" id="NF047360">
    <property type="entry name" value="tail_chap_PVL"/>
    <property type="match status" value="1"/>
</dbReference>
<keyword evidence="4" id="KW-1185">Reference proteome</keyword>
<dbReference type="HOGENOM" id="CLU_2130331_0_0_9"/>
<dbReference type="Proteomes" id="UP000003675">
    <property type="component" value="Unassembled WGS sequence"/>
</dbReference>
<dbReference type="Proteomes" id="UP000051883">
    <property type="component" value="Unassembled WGS sequence"/>
</dbReference>
<evidence type="ECO:0000313" key="1">
    <source>
        <dbReference type="EMBL" id="EEW53048.1"/>
    </source>
</evidence>
<dbReference type="PATRIC" id="fig|525309.8.peg.1540"/>
<dbReference type="AlphaFoldDB" id="C8P8X7"/>
<accession>C8P8X7</accession>
<reference evidence="2 4" key="2">
    <citation type="journal article" date="2015" name="Genome Announc.">
        <title>Expanding the biotechnology potential of lactobacilli through comparative genomics of 213 strains and associated genera.</title>
        <authorList>
            <person name="Sun Z."/>
            <person name="Harris H.M."/>
            <person name="McCann A."/>
            <person name="Guo C."/>
            <person name="Argimon S."/>
            <person name="Zhang W."/>
            <person name="Yang X."/>
            <person name="Jeffery I.B."/>
            <person name="Cooney J.C."/>
            <person name="Kagawa T.F."/>
            <person name="Liu W."/>
            <person name="Song Y."/>
            <person name="Salvetti E."/>
            <person name="Wrobel A."/>
            <person name="Rasinkangas P."/>
            <person name="Parkhill J."/>
            <person name="Rea M.C."/>
            <person name="O'Sullivan O."/>
            <person name="Ritari J."/>
            <person name="Douillard F.P."/>
            <person name="Paul Ross R."/>
            <person name="Yang R."/>
            <person name="Briner A.E."/>
            <person name="Felis G.E."/>
            <person name="de Vos W.M."/>
            <person name="Barrangou R."/>
            <person name="Klaenhammer T.R."/>
            <person name="Caufield P.W."/>
            <person name="Cui Y."/>
            <person name="Zhang H."/>
            <person name="O'Toole P.W."/>
        </authorList>
    </citation>
    <scope>NUCLEOTIDE SEQUENCE [LARGE SCALE GENOMIC DNA]</scope>
    <source>
        <strain evidence="2 4">DSM 16041</strain>
    </source>
</reference>
<proteinExistence type="predicted"/>
<evidence type="ECO:0000313" key="2">
    <source>
        <dbReference type="EMBL" id="KRK60439.1"/>
    </source>
</evidence>